<gene>
    <name evidence="3" type="ORF">H9804_00585</name>
</gene>
<sequence length="143" mass="15678">MTEELQRIKEYHSTHSAFAKAMNIKILDLDKGYAKTIMELKAQHKNSMGITHGGAIFAIVDTTLGVATTAYGTFAVTAAANISYIKPGTKGPLIAEARELSKTRKLGTYEVKVFDGDHSLIAIAQATMYRKDKPYPPVEEETN</sequence>
<comment type="caution">
    <text evidence="3">The sequence shown here is derived from an EMBL/GenBank/DDBJ whole genome shotgun (WGS) entry which is preliminary data.</text>
</comment>
<evidence type="ECO:0000313" key="3">
    <source>
        <dbReference type="EMBL" id="HIZ88414.1"/>
    </source>
</evidence>
<protein>
    <submittedName>
        <fullName evidence="3">PaaI family thioesterase</fullName>
    </submittedName>
</protein>
<dbReference type="Gene3D" id="3.10.129.10">
    <property type="entry name" value="Hotdog Thioesterase"/>
    <property type="match status" value="1"/>
</dbReference>
<feature type="domain" description="Thioesterase" evidence="2">
    <location>
        <begin position="48"/>
        <end position="121"/>
    </location>
</feature>
<dbReference type="InterPro" id="IPR006683">
    <property type="entry name" value="Thioestr_dom"/>
</dbReference>
<keyword evidence="1" id="KW-0378">Hydrolase</keyword>
<dbReference type="SUPFAM" id="SSF54637">
    <property type="entry name" value="Thioesterase/thiol ester dehydrase-isomerase"/>
    <property type="match status" value="1"/>
</dbReference>
<evidence type="ECO:0000259" key="2">
    <source>
        <dbReference type="Pfam" id="PF03061"/>
    </source>
</evidence>
<dbReference type="EMBL" id="DXAQ01000009">
    <property type="protein sequence ID" value="HIZ88414.1"/>
    <property type="molecule type" value="Genomic_DNA"/>
</dbReference>
<dbReference type="InterPro" id="IPR003736">
    <property type="entry name" value="PAAI_dom"/>
</dbReference>
<dbReference type="InterPro" id="IPR052723">
    <property type="entry name" value="Acyl-CoA_thioesterase_PaaI"/>
</dbReference>
<evidence type="ECO:0000313" key="4">
    <source>
        <dbReference type="Proteomes" id="UP000824176"/>
    </source>
</evidence>
<accession>A0A9D2K9L8</accession>
<dbReference type="Proteomes" id="UP000824176">
    <property type="component" value="Unassembled WGS sequence"/>
</dbReference>
<reference evidence="3" key="2">
    <citation type="submission" date="2021-04" db="EMBL/GenBank/DDBJ databases">
        <authorList>
            <person name="Gilroy R."/>
        </authorList>
    </citation>
    <scope>NUCLEOTIDE SEQUENCE</scope>
    <source>
        <strain evidence="3">ChiW4-1371</strain>
    </source>
</reference>
<dbReference type="Pfam" id="PF03061">
    <property type="entry name" value="4HBT"/>
    <property type="match status" value="1"/>
</dbReference>
<dbReference type="GO" id="GO:0016289">
    <property type="term" value="F:acyl-CoA hydrolase activity"/>
    <property type="evidence" value="ECO:0007669"/>
    <property type="project" value="TreeGrafter"/>
</dbReference>
<reference evidence="3" key="1">
    <citation type="journal article" date="2021" name="PeerJ">
        <title>Extensive microbial diversity within the chicken gut microbiome revealed by metagenomics and culture.</title>
        <authorList>
            <person name="Gilroy R."/>
            <person name="Ravi A."/>
            <person name="Getino M."/>
            <person name="Pursley I."/>
            <person name="Horton D.L."/>
            <person name="Alikhan N.F."/>
            <person name="Baker D."/>
            <person name="Gharbi K."/>
            <person name="Hall N."/>
            <person name="Watson M."/>
            <person name="Adriaenssens E.M."/>
            <person name="Foster-Nyarko E."/>
            <person name="Jarju S."/>
            <person name="Secka A."/>
            <person name="Antonio M."/>
            <person name="Oren A."/>
            <person name="Chaudhuri R.R."/>
            <person name="La Ragione R."/>
            <person name="Hildebrand F."/>
            <person name="Pallen M.J."/>
        </authorList>
    </citation>
    <scope>NUCLEOTIDE SEQUENCE</scope>
    <source>
        <strain evidence="3">ChiW4-1371</strain>
    </source>
</reference>
<dbReference type="AlphaFoldDB" id="A0A9D2K9L8"/>
<name>A0A9D2K9L8_9BACT</name>
<proteinExistence type="predicted"/>
<dbReference type="CDD" id="cd03443">
    <property type="entry name" value="PaaI_thioesterase"/>
    <property type="match status" value="1"/>
</dbReference>
<dbReference type="NCBIfam" id="TIGR00369">
    <property type="entry name" value="unchar_dom_1"/>
    <property type="match status" value="1"/>
</dbReference>
<dbReference type="PANTHER" id="PTHR42856">
    <property type="entry name" value="ACYL-COENZYME A THIOESTERASE PAAI"/>
    <property type="match status" value="1"/>
</dbReference>
<organism evidence="3 4">
    <name type="scientific">Candidatus Mucispirillum faecigallinarum</name>
    <dbReference type="NCBI Taxonomy" id="2838699"/>
    <lineage>
        <taxon>Bacteria</taxon>
        <taxon>Pseudomonadati</taxon>
        <taxon>Deferribacterota</taxon>
        <taxon>Deferribacteres</taxon>
        <taxon>Deferribacterales</taxon>
        <taxon>Mucispirillaceae</taxon>
        <taxon>Mucispirillum</taxon>
    </lineage>
</organism>
<dbReference type="PANTHER" id="PTHR42856:SF1">
    <property type="entry name" value="ACYL-COENZYME A THIOESTERASE PAAI"/>
    <property type="match status" value="1"/>
</dbReference>
<dbReference type="InterPro" id="IPR029069">
    <property type="entry name" value="HotDog_dom_sf"/>
</dbReference>
<evidence type="ECO:0000256" key="1">
    <source>
        <dbReference type="ARBA" id="ARBA00022801"/>
    </source>
</evidence>